<sequence>MERTRLPLSVPCPWSRGGPRGVEMTDMPSDRHGQELLQVGTPSRSSLFLSESLLYMIRFLESRSFGEMFGPAANNGHDNSGVSRPVLIPMRFVWPYGGRRVFLSGSFTSFACNCDFHENWRMPKGIDSCVRRKFKGYTLMPNIGYGSNKKTRHGFKKFVVHNVKELEVRMIHNRCLTLSPAGSSCCLGLAFGHGCLVVVWKIVDTVGGVCCRGVVPWFGGGVV</sequence>
<evidence type="ECO:0000313" key="4">
    <source>
        <dbReference type="EMBL" id="GFZ21056.1"/>
    </source>
</evidence>
<proteinExistence type="inferred from homology"/>
<evidence type="ECO:0000256" key="2">
    <source>
        <dbReference type="ARBA" id="ARBA00022980"/>
    </source>
</evidence>
<dbReference type="GO" id="GO:0022625">
    <property type="term" value="C:cytosolic large ribosomal subunit"/>
    <property type="evidence" value="ECO:0007669"/>
    <property type="project" value="TreeGrafter"/>
</dbReference>
<comment type="caution">
    <text evidence="4">The sequence shown here is derived from an EMBL/GenBank/DDBJ whole genome shotgun (WGS) entry which is preliminary data.</text>
</comment>
<organism evidence="4 5">
    <name type="scientific">Actinidia rufa</name>
    <dbReference type="NCBI Taxonomy" id="165716"/>
    <lineage>
        <taxon>Eukaryota</taxon>
        <taxon>Viridiplantae</taxon>
        <taxon>Streptophyta</taxon>
        <taxon>Embryophyta</taxon>
        <taxon>Tracheophyta</taxon>
        <taxon>Spermatophyta</taxon>
        <taxon>Magnoliopsida</taxon>
        <taxon>eudicotyledons</taxon>
        <taxon>Gunneridae</taxon>
        <taxon>Pentapetalae</taxon>
        <taxon>asterids</taxon>
        <taxon>Ericales</taxon>
        <taxon>Actinidiaceae</taxon>
        <taxon>Actinidia</taxon>
    </lineage>
</organism>
<dbReference type="EMBL" id="BJWL01000029">
    <property type="protein sequence ID" value="GFZ21056.1"/>
    <property type="molecule type" value="Genomic_DNA"/>
</dbReference>
<keyword evidence="5" id="KW-1185">Reference proteome</keyword>
<evidence type="ECO:0000256" key="3">
    <source>
        <dbReference type="ARBA" id="ARBA00023274"/>
    </source>
</evidence>
<dbReference type="GO" id="GO:0003735">
    <property type="term" value="F:structural constituent of ribosome"/>
    <property type="evidence" value="ECO:0007669"/>
    <property type="project" value="InterPro"/>
</dbReference>
<reference evidence="4 5" key="1">
    <citation type="submission" date="2019-07" db="EMBL/GenBank/DDBJ databases">
        <title>De Novo Assembly of kiwifruit Actinidia rufa.</title>
        <authorList>
            <person name="Sugita-Konishi S."/>
            <person name="Sato K."/>
            <person name="Mori E."/>
            <person name="Abe Y."/>
            <person name="Kisaki G."/>
            <person name="Hamano K."/>
            <person name="Suezawa K."/>
            <person name="Otani M."/>
            <person name="Fukuda T."/>
            <person name="Manabe T."/>
            <person name="Gomi K."/>
            <person name="Tabuchi M."/>
            <person name="Akimitsu K."/>
            <person name="Kataoka I."/>
        </authorList>
    </citation>
    <scope>NUCLEOTIDE SEQUENCE [LARGE SCALE GENOMIC DNA]</scope>
    <source>
        <strain evidence="5">cv. Fuchu</strain>
    </source>
</reference>
<name>A0A7J0HD77_9ERIC</name>
<dbReference type="GO" id="GO:0006412">
    <property type="term" value="P:translation"/>
    <property type="evidence" value="ECO:0007669"/>
    <property type="project" value="InterPro"/>
</dbReference>
<keyword evidence="3" id="KW-0687">Ribonucleoprotein</keyword>
<dbReference type="PANTHER" id="PTHR23413:SF1">
    <property type="entry name" value="RIBOSOMAL PROTEIN L32"/>
    <property type="match status" value="1"/>
</dbReference>
<dbReference type="SUPFAM" id="SSF52042">
    <property type="entry name" value="Ribosomal protein L32e"/>
    <property type="match status" value="1"/>
</dbReference>
<dbReference type="PANTHER" id="PTHR23413">
    <property type="entry name" value="60S RIBOSOMAL PROTEIN L32 AND DNA-DIRECTED RNA POLYMERASE II, SUBUNIT N"/>
    <property type="match status" value="1"/>
</dbReference>
<dbReference type="OrthoDB" id="268693at2759"/>
<accession>A0A7J0HD77</accession>
<dbReference type="InterPro" id="IPR036351">
    <property type="entry name" value="Ribosomal_eL32_sf"/>
</dbReference>
<dbReference type="Pfam" id="PF01655">
    <property type="entry name" value="Ribosomal_L32e"/>
    <property type="match status" value="1"/>
</dbReference>
<protein>
    <submittedName>
        <fullName evidence="4">Ribosomal protein L32e</fullName>
    </submittedName>
</protein>
<evidence type="ECO:0000256" key="1">
    <source>
        <dbReference type="ARBA" id="ARBA00008431"/>
    </source>
</evidence>
<dbReference type="AlphaFoldDB" id="A0A7J0HD77"/>
<gene>
    <name evidence="4" type="ORF">Acr_29g0002180</name>
</gene>
<comment type="similarity">
    <text evidence="1">Belongs to the eukaryotic ribosomal protein eL32 family.</text>
</comment>
<dbReference type="InterPro" id="IPR001515">
    <property type="entry name" value="Ribosomal_eL32"/>
</dbReference>
<keyword evidence="2 4" id="KW-0689">Ribosomal protein</keyword>
<evidence type="ECO:0000313" key="5">
    <source>
        <dbReference type="Proteomes" id="UP000585474"/>
    </source>
</evidence>
<dbReference type="SMART" id="SM01393">
    <property type="entry name" value="Ribosomal_L32e"/>
    <property type="match status" value="1"/>
</dbReference>
<dbReference type="Proteomes" id="UP000585474">
    <property type="component" value="Unassembled WGS sequence"/>
</dbReference>